<dbReference type="EMBL" id="JAJHVV010000010">
    <property type="protein sequence ID" value="MCK6264765.1"/>
    <property type="molecule type" value="Genomic_DNA"/>
</dbReference>
<comment type="caution">
    <text evidence="2">The sequence shown here is derived from an EMBL/GenBank/DDBJ whole genome shotgun (WGS) entry which is preliminary data.</text>
</comment>
<dbReference type="Gene3D" id="2.40.160.10">
    <property type="entry name" value="Porin"/>
    <property type="match status" value="1"/>
</dbReference>
<keyword evidence="1" id="KW-0732">Signal</keyword>
<evidence type="ECO:0000313" key="2">
    <source>
        <dbReference type="EMBL" id="MCK6264765.1"/>
    </source>
</evidence>
<organism evidence="2 3">
    <name type="scientific">Vibrio amylolyticus</name>
    <dbReference type="NCBI Taxonomy" id="2847292"/>
    <lineage>
        <taxon>Bacteria</taxon>
        <taxon>Pseudomonadati</taxon>
        <taxon>Pseudomonadota</taxon>
        <taxon>Gammaproteobacteria</taxon>
        <taxon>Vibrionales</taxon>
        <taxon>Vibrionaceae</taxon>
        <taxon>Vibrio</taxon>
    </lineage>
</organism>
<gene>
    <name evidence="2" type="ORF">KP803_15920</name>
</gene>
<evidence type="ECO:0000256" key="1">
    <source>
        <dbReference type="SAM" id="SignalP"/>
    </source>
</evidence>
<evidence type="ECO:0000313" key="3">
    <source>
        <dbReference type="Proteomes" id="UP001139559"/>
    </source>
</evidence>
<evidence type="ECO:0008006" key="4">
    <source>
        <dbReference type="Google" id="ProtNLM"/>
    </source>
</evidence>
<proteinExistence type="predicted"/>
<protein>
    <recommendedName>
        <fullName evidence="4">Porin domain-containing protein</fullName>
    </recommendedName>
</protein>
<dbReference type="RefSeq" id="WP_248009848.1">
    <property type="nucleotide sequence ID" value="NZ_JAJHVV010000010.1"/>
</dbReference>
<dbReference type="SUPFAM" id="SSF56935">
    <property type="entry name" value="Porins"/>
    <property type="match status" value="1"/>
</dbReference>
<name>A0A9X1XM23_9VIBR</name>
<feature type="signal peptide" evidence="1">
    <location>
        <begin position="1"/>
        <end position="23"/>
    </location>
</feature>
<dbReference type="AlphaFoldDB" id="A0A9X1XM23"/>
<accession>A0A9X1XM23</accession>
<dbReference type="InterPro" id="IPR023614">
    <property type="entry name" value="Porin_dom_sf"/>
</dbReference>
<dbReference type="Proteomes" id="UP001139559">
    <property type="component" value="Unassembled WGS sequence"/>
</dbReference>
<reference evidence="2" key="1">
    <citation type="submission" date="2021-11" db="EMBL/GenBank/DDBJ databases">
        <title>Vibrio ZSDE26 sp. nov. and Vibrio ZSDZ34 sp. nov., isolated from coastal seawater in Qingdao.</title>
        <authorList>
            <person name="Zhang P."/>
        </authorList>
    </citation>
    <scope>NUCLEOTIDE SEQUENCE</scope>
    <source>
        <strain evidence="2">ZSDE26</strain>
    </source>
</reference>
<feature type="chain" id="PRO_5040894219" description="Porin domain-containing protein" evidence="1">
    <location>
        <begin position="24"/>
        <end position="421"/>
    </location>
</feature>
<sequence length="421" mass="47914">MCNRYLSYCFLLYCSLYFSSSWANDVHISGFGTLAYSYESEDNIGFRRDLSQPFDSTTNGSWVSDSRFGLQLDYSLNTEWRTTIQAVAKDRVSSDWGDVFEIGFIGYQPSEHWDFRLGRLPADAFWATETRNIDYGHNWVRPPLEIYSWLPFQSVDGLDVMYHLYHSEIDWYFSSQIGLFRTSVETPIGEKIDTSGTKLVSLTIKALWDDWRARGSIIYSPGITTDVSPSNQQITTQLDAITLMRINGVSQEAQSLAQALVVEDEAMLYTQLGIEYFNGRWLLSGEVVSIHSESEQVVVPSGIGGYLSLSYYINDWSPYLIVSIFDPNVNPQAALVDWNTVSPELGYLQQQLIENINLSRIEQHTWSIGVRWDVAKNTALKAQVDFVEIAPNGYGLWANDISLNSTKTQLELYTLSLNFVF</sequence>
<keyword evidence="3" id="KW-1185">Reference proteome</keyword>